<gene>
    <name evidence="1" type="ORF">M408DRAFT_27556</name>
</gene>
<evidence type="ECO:0000313" key="2">
    <source>
        <dbReference type="Proteomes" id="UP000054097"/>
    </source>
</evidence>
<dbReference type="HOGENOM" id="CLU_2943271_0_0_1"/>
<name>A0A0C2X324_SERVB</name>
<keyword evidence="2" id="KW-1185">Reference proteome</keyword>
<dbReference type="AlphaFoldDB" id="A0A0C2X324"/>
<accession>A0A0C2X324</accession>
<proteinExistence type="predicted"/>
<evidence type="ECO:0000313" key="1">
    <source>
        <dbReference type="EMBL" id="KIM23852.1"/>
    </source>
</evidence>
<dbReference type="Proteomes" id="UP000054097">
    <property type="component" value="Unassembled WGS sequence"/>
</dbReference>
<dbReference type="EMBL" id="KN824331">
    <property type="protein sequence ID" value="KIM23852.1"/>
    <property type="molecule type" value="Genomic_DNA"/>
</dbReference>
<reference evidence="1 2" key="1">
    <citation type="submission" date="2014-04" db="EMBL/GenBank/DDBJ databases">
        <authorList>
            <consortium name="DOE Joint Genome Institute"/>
            <person name="Kuo A."/>
            <person name="Zuccaro A."/>
            <person name="Kohler A."/>
            <person name="Nagy L.G."/>
            <person name="Floudas D."/>
            <person name="Copeland A."/>
            <person name="Barry K.W."/>
            <person name="Cichocki N."/>
            <person name="Veneault-Fourrey C."/>
            <person name="LaButti K."/>
            <person name="Lindquist E.A."/>
            <person name="Lipzen A."/>
            <person name="Lundell T."/>
            <person name="Morin E."/>
            <person name="Murat C."/>
            <person name="Sun H."/>
            <person name="Tunlid A."/>
            <person name="Henrissat B."/>
            <person name="Grigoriev I.V."/>
            <person name="Hibbett D.S."/>
            <person name="Martin F."/>
            <person name="Nordberg H.P."/>
            <person name="Cantor M.N."/>
            <person name="Hua S.X."/>
        </authorList>
    </citation>
    <scope>NUCLEOTIDE SEQUENCE [LARGE SCALE GENOMIC DNA]</scope>
    <source>
        <strain evidence="1 2">MAFF 305830</strain>
    </source>
</reference>
<organism evidence="1 2">
    <name type="scientific">Serendipita vermifera MAFF 305830</name>
    <dbReference type="NCBI Taxonomy" id="933852"/>
    <lineage>
        <taxon>Eukaryota</taxon>
        <taxon>Fungi</taxon>
        <taxon>Dikarya</taxon>
        <taxon>Basidiomycota</taxon>
        <taxon>Agaricomycotina</taxon>
        <taxon>Agaricomycetes</taxon>
        <taxon>Sebacinales</taxon>
        <taxon>Serendipitaceae</taxon>
        <taxon>Serendipita</taxon>
    </lineage>
</organism>
<protein>
    <submittedName>
        <fullName evidence="1">Uncharacterized protein</fullName>
    </submittedName>
</protein>
<sequence>MDSESSASLHPCAATCQSPHLEIPTTSQSPPWQLGAQKESIEMAYLFSALTLGDLAAFRS</sequence>
<reference evidence="2" key="2">
    <citation type="submission" date="2015-01" db="EMBL/GenBank/DDBJ databases">
        <title>Evolutionary Origins and Diversification of the Mycorrhizal Mutualists.</title>
        <authorList>
            <consortium name="DOE Joint Genome Institute"/>
            <consortium name="Mycorrhizal Genomics Consortium"/>
            <person name="Kohler A."/>
            <person name="Kuo A."/>
            <person name="Nagy L.G."/>
            <person name="Floudas D."/>
            <person name="Copeland A."/>
            <person name="Barry K.W."/>
            <person name="Cichocki N."/>
            <person name="Veneault-Fourrey C."/>
            <person name="LaButti K."/>
            <person name="Lindquist E.A."/>
            <person name="Lipzen A."/>
            <person name="Lundell T."/>
            <person name="Morin E."/>
            <person name="Murat C."/>
            <person name="Riley R."/>
            <person name="Ohm R."/>
            <person name="Sun H."/>
            <person name="Tunlid A."/>
            <person name="Henrissat B."/>
            <person name="Grigoriev I.V."/>
            <person name="Hibbett D.S."/>
            <person name="Martin F."/>
        </authorList>
    </citation>
    <scope>NUCLEOTIDE SEQUENCE [LARGE SCALE GENOMIC DNA]</scope>
    <source>
        <strain evidence="2">MAFF 305830</strain>
    </source>
</reference>